<name>A0A0F9HZZ1_9ZZZZ</name>
<organism evidence="1">
    <name type="scientific">marine sediment metagenome</name>
    <dbReference type="NCBI Taxonomy" id="412755"/>
    <lineage>
        <taxon>unclassified sequences</taxon>
        <taxon>metagenomes</taxon>
        <taxon>ecological metagenomes</taxon>
    </lineage>
</organism>
<proteinExistence type="predicted"/>
<evidence type="ECO:0000313" key="1">
    <source>
        <dbReference type="EMBL" id="KKM20772.1"/>
    </source>
</evidence>
<reference evidence="1" key="1">
    <citation type="journal article" date="2015" name="Nature">
        <title>Complex archaea that bridge the gap between prokaryotes and eukaryotes.</title>
        <authorList>
            <person name="Spang A."/>
            <person name="Saw J.H."/>
            <person name="Jorgensen S.L."/>
            <person name="Zaremba-Niedzwiedzka K."/>
            <person name="Martijn J."/>
            <person name="Lind A.E."/>
            <person name="van Eijk R."/>
            <person name="Schleper C."/>
            <person name="Guy L."/>
            <person name="Ettema T.J."/>
        </authorList>
    </citation>
    <scope>NUCLEOTIDE SEQUENCE</scope>
</reference>
<protein>
    <submittedName>
        <fullName evidence="1">Uncharacterized protein</fullName>
    </submittedName>
</protein>
<dbReference type="EMBL" id="LAZR01013699">
    <property type="protein sequence ID" value="KKM20772.1"/>
    <property type="molecule type" value="Genomic_DNA"/>
</dbReference>
<sequence>MDVALPLIRTKSFNEGLKALIPKRKRSNIIYTLSTFTAGDVRSWGNLKSRSLKVLKKHRFSDFRILVIFCEQCFNNFNADPSCTICNENELQKLIAVDIDHRSKVYNRSKVDMTGEFD</sequence>
<accession>A0A0F9HZZ1</accession>
<gene>
    <name evidence="1" type="ORF">LCGC14_1642100</name>
</gene>
<dbReference type="AlphaFoldDB" id="A0A0F9HZZ1"/>
<comment type="caution">
    <text evidence="1">The sequence shown here is derived from an EMBL/GenBank/DDBJ whole genome shotgun (WGS) entry which is preliminary data.</text>
</comment>